<dbReference type="Proteomes" id="UP000184310">
    <property type="component" value="Unassembled WGS sequence"/>
</dbReference>
<evidence type="ECO:0000313" key="4">
    <source>
        <dbReference type="EMBL" id="SHJ94051.1"/>
    </source>
</evidence>
<feature type="domain" description="Recombinase" evidence="3">
    <location>
        <begin position="158"/>
        <end position="312"/>
    </location>
</feature>
<accession>A0A1M6NE94</accession>
<evidence type="ECO:0000313" key="5">
    <source>
        <dbReference type="Proteomes" id="UP000184310"/>
    </source>
</evidence>
<dbReference type="Pfam" id="PF07508">
    <property type="entry name" value="Recombinase"/>
    <property type="match status" value="1"/>
</dbReference>
<sequence>MIAAIYSRKSVFTGKGESIENQIELCKEYTTKHFDEKVEKFLIYEDEGFSGGNVNRPKFQELLKDVKENKVDILICYRLDRISRNVADFSTTLELLQKHNVAFVSIKEQFDTTTPMGRAMVYISSVFAQLERETIAERVRDNMLQLAKTGRWLGGQEPLGFSAEKIVYIDEEMKERSLMKLSPILEETEVIKLIFSKYLQLKSISQVVKFLNLSGIKGKNEGEWAPTQVNRILTSPIYVKSSEETHNFLKLQGINVFGEPNGHGYLTYNKTKNIATDRDKSEWIAAVAKHAGIINANDWLAIQSLINKNKSKKISRLGTGTSNNALLTGLLNCACCGSKMLVKQGHTSKKDPSIRYDYYVCSKKDSSYGKKCTSSNIRVDRLDNLVLREIKNYNTDFLIKNLTEVINENNVTSAITNRKSIITNEIEEKQNLISSLIKKLSLSPSEEISKYIFKEIETINFDISNLKQELENINNDRNEVTTKLKDIYMIINMLKRFDSTFDLIKDITQRRFMLQSVVKSISFNTKTFDVIVDLLCDKKK</sequence>
<proteinExistence type="predicted"/>
<dbReference type="RefSeq" id="WP_072989114.1">
    <property type="nucleotide sequence ID" value="NZ_FQZB01000012.1"/>
</dbReference>
<dbReference type="OrthoDB" id="9781670at2"/>
<dbReference type="PANTHER" id="PTHR30461:SF23">
    <property type="entry name" value="DNA RECOMBINASE-RELATED"/>
    <property type="match status" value="1"/>
</dbReference>
<dbReference type="SMART" id="SM00857">
    <property type="entry name" value="Resolvase"/>
    <property type="match status" value="1"/>
</dbReference>
<feature type="domain" description="Resolvase/invertase-type recombinase catalytic" evidence="2">
    <location>
        <begin position="2"/>
        <end position="150"/>
    </location>
</feature>
<dbReference type="InterPro" id="IPR038109">
    <property type="entry name" value="DNA_bind_recomb_sf"/>
</dbReference>
<dbReference type="GO" id="GO:0000150">
    <property type="term" value="F:DNA strand exchange activity"/>
    <property type="evidence" value="ECO:0007669"/>
    <property type="project" value="InterPro"/>
</dbReference>
<evidence type="ECO:0000259" key="2">
    <source>
        <dbReference type="PROSITE" id="PS51736"/>
    </source>
</evidence>
<dbReference type="InterPro" id="IPR036162">
    <property type="entry name" value="Resolvase-like_N_sf"/>
</dbReference>
<name>A0A1M6NE94_9CLOT</name>
<keyword evidence="5" id="KW-1185">Reference proteome</keyword>
<dbReference type="PROSITE" id="PS51737">
    <property type="entry name" value="RECOMBINASE_DNA_BIND"/>
    <property type="match status" value="1"/>
</dbReference>
<organism evidence="4 5">
    <name type="scientific">Clostridium cavendishii DSM 21758</name>
    <dbReference type="NCBI Taxonomy" id="1121302"/>
    <lineage>
        <taxon>Bacteria</taxon>
        <taxon>Bacillati</taxon>
        <taxon>Bacillota</taxon>
        <taxon>Clostridia</taxon>
        <taxon>Eubacteriales</taxon>
        <taxon>Clostridiaceae</taxon>
        <taxon>Clostridium</taxon>
    </lineage>
</organism>
<dbReference type="AlphaFoldDB" id="A0A1M6NE94"/>
<feature type="coiled-coil region" evidence="1">
    <location>
        <begin position="456"/>
        <end position="483"/>
    </location>
</feature>
<keyword evidence="1" id="KW-0175">Coiled coil</keyword>
<dbReference type="Pfam" id="PF13408">
    <property type="entry name" value="Zn_ribbon_recom"/>
    <property type="match status" value="1"/>
</dbReference>
<evidence type="ECO:0000259" key="3">
    <source>
        <dbReference type="PROSITE" id="PS51737"/>
    </source>
</evidence>
<dbReference type="Pfam" id="PF00239">
    <property type="entry name" value="Resolvase"/>
    <property type="match status" value="1"/>
</dbReference>
<dbReference type="Gene3D" id="3.40.50.1390">
    <property type="entry name" value="Resolvase, N-terminal catalytic domain"/>
    <property type="match status" value="1"/>
</dbReference>
<dbReference type="CDD" id="cd03768">
    <property type="entry name" value="SR_ResInv"/>
    <property type="match status" value="1"/>
</dbReference>
<dbReference type="PANTHER" id="PTHR30461">
    <property type="entry name" value="DNA-INVERTASE FROM LAMBDOID PROPHAGE"/>
    <property type="match status" value="1"/>
</dbReference>
<evidence type="ECO:0000256" key="1">
    <source>
        <dbReference type="SAM" id="Coils"/>
    </source>
</evidence>
<dbReference type="EMBL" id="FQZB01000012">
    <property type="protein sequence ID" value="SHJ94051.1"/>
    <property type="molecule type" value="Genomic_DNA"/>
</dbReference>
<dbReference type="InterPro" id="IPR025827">
    <property type="entry name" value="Zn_ribbon_recom_dom"/>
</dbReference>
<reference evidence="4 5" key="1">
    <citation type="submission" date="2016-11" db="EMBL/GenBank/DDBJ databases">
        <authorList>
            <person name="Jaros S."/>
            <person name="Januszkiewicz K."/>
            <person name="Wedrychowicz H."/>
        </authorList>
    </citation>
    <scope>NUCLEOTIDE SEQUENCE [LARGE SCALE GENOMIC DNA]</scope>
    <source>
        <strain evidence="4 5">DSM 21758</strain>
    </source>
</reference>
<dbReference type="InterPro" id="IPR050639">
    <property type="entry name" value="SSR_resolvase"/>
</dbReference>
<dbReference type="InterPro" id="IPR011109">
    <property type="entry name" value="DNA_bind_recombinase_dom"/>
</dbReference>
<dbReference type="InterPro" id="IPR006119">
    <property type="entry name" value="Resolv_N"/>
</dbReference>
<dbReference type="Gene3D" id="3.90.1750.20">
    <property type="entry name" value="Putative Large Serine Recombinase, Chain B, Domain 2"/>
    <property type="match status" value="1"/>
</dbReference>
<gene>
    <name evidence="4" type="ORF">SAMN02745163_02882</name>
</gene>
<protein>
    <submittedName>
        <fullName evidence="4">Site-specific DNA recombinase</fullName>
    </submittedName>
</protein>
<dbReference type="GO" id="GO:0003677">
    <property type="term" value="F:DNA binding"/>
    <property type="evidence" value="ECO:0007669"/>
    <property type="project" value="InterPro"/>
</dbReference>
<dbReference type="PROSITE" id="PS51736">
    <property type="entry name" value="RECOMBINASES_3"/>
    <property type="match status" value="1"/>
</dbReference>
<dbReference type="SUPFAM" id="SSF53041">
    <property type="entry name" value="Resolvase-like"/>
    <property type="match status" value="1"/>
</dbReference>